<evidence type="ECO:0000313" key="1">
    <source>
        <dbReference type="EMBL" id="UOB18004.1"/>
    </source>
</evidence>
<sequence length="219" mass="25191">MSHKIIYSLLLTVVLSACNSNTNKKEETDKTDTEIIAEENPKAVQESPQKIDNVEAIKKGYMSITDKIATSELKQTSFEFDCAGEQVGKVTYYWDGNELKMIEKIYGEYSHRNATEQYYISNGKPYFIYTKITDWSFDSDSGKEGATKDNVQEYRYYIIDEKLVKCLKKEYTIRSAALENPDPNTINNATINCPGNEELLEPFKKLFNYREQSAKIQCL</sequence>
<accession>A0A9E6ZNK6</accession>
<dbReference type="Proteomes" id="UP000831290">
    <property type="component" value="Chromosome"/>
</dbReference>
<dbReference type="KEGG" id="fbm:MQE35_01590"/>
<protein>
    <recommendedName>
        <fullName evidence="3">Lipoprotein</fullName>
    </recommendedName>
</protein>
<dbReference type="PROSITE" id="PS51257">
    <property type="entry name" value="PROKAR_LIPOPROTEIN"/>
    <property type="match status" value="1"/>
</dbReference>
<keyword evidence="2" id="KW-1185">Reference proteome</keyword>
<name>A0A9E6ZNK6_9FLAO</name>
<evidence type="ECO:0000313" key="2">
    <source>
        <dbReference type="Proteomes" id="UP000831290"/>
    </source>
</evidence>
<proteinExistence type="predicted"/>
<organism evidence="1 2">
    <name type="scientific">Abyssalbus ytuae</name>
    <dbReference type="NCBI Taxonomy" id="2926907"/>
    <lineage>
        <taxon>Bacteria</taxon>
        <taxon>Pseudomonadati</taxon>
        <taxon>Bacteroidota</taxon>
        <taxon>Flavobacteriia</taxon>
        <taxon>Flavobacteriales</taxon>
        <taxon>Flavobacteriaceae</taxon>
        <taxon>Abyssalbus</taxon>
    </lineage>
</organism>
<reference evidence="1" key="1">
    <citation type="submission" date="2022-03" db="EMBL/GenBank/DDBJ databases">
        <title>Description of Abyssus ytuae gen. nov., sp. nov., a novel member of the family Flavobacteriaceae isolated from the sediment of Mariana Trench.</title>
        <authorList>
            <person name="Zhang J."/>
            <person name="Xu X."/>
        </authorList>
    </citation>
    <scope>NUCLEOTIDE SEQUENCE</scope>
    <source>
        <strain evidence="1">MT3330</strain>
    </source>
</reference>
<dbReference type="RefSeq" id="WP_255843890.1">
    <property type="nucleotide sequence ID" value="NZ_CP094358.1"/>
</dbReference>
<evidence type="ECO:0008006" key="3">
    <source>
        <dbReference type="Google" id="ProtNLM"/>
    </source>
</evidence>
<dbReference type="AlphaFoldDB" id="A0A9E6ZNK6"/>
<dbReference type="EMBL" id="CP094358">
    <property type="protein sequence ID" value="UOB18004.1"/>
    <property type="molecule type" value="Genomic_DNA"/>
</dbReference>
<gene>
    <name evidence="1" type="ORF">MQE35_01590</name>
</gene>